<dbReference type="PANTHER" id="PTHR43852:SF3">
    <property type="entry name" value="NUCLEOTIDYLTRANSFERASE"/>
    <property type="match status" value="1"/>
</dbReference>
<dbReference type="SUPFAM" id="SSF81301">
    <property type="entry name" value="Nucleotidyltransferase"/>
    <property type="match status" value="1"/>
</dbReference>
<dbReference type="Proteomes" id="UP000004671">
    <property type="component" value="Chromosome"/>
</dbReference>
<dbReference type="InterPro" id="IPR052930">
    <property type="entry name" value="TA_antitoxin_MntA"/>
</dbReference>
<name>H1XS73_CALAY</name>
<accession>H1XS73</accession>
<dbReference type="OrthoDB" id="360741at2"/>
<dbReference type="EMBL" id="CP018099">
    <property type="protein sequence ID" value="APF20175.1"/>
    <property type="molecule type" value="Genomic_DNA"/>
</dbReference>
<evidence type="ECO:0000313" key="5">
    <source>
        <dbReference type="Proteomes" id="UP000183868"/>
    </source>
</evidence>
<dbReference type="InParanoid" id="H1XS73"/>
<dbReference type="KEGG" id="caby:Cabys_3429"/>
<dbReference type="AlphaFoldDB" id="H1XS73"/>
<dbReference type="Proteomes" id="UP000183868">
    <property type="component" value="Chromosome"/>
</dbReference>
<dbReference type="InterPro" id="IPR041633">
    <property type="entry name" value="Polbeta"/>
</dbReference>
<feature type="domain" description="Polymerase beta nucleotidyltransferase" evidence="1">
    <location>
        <begin position="9"/>
        <end position="102"/>
    </location>
</feature>
<dbReference type="GO" id="GO:0016740">
    <property type="term" value="F:transferase activity"/>
    <property type="evidence" value="ECO:0007669"/>
    <property type="project" value="UniProtKB-KW"/>
</dbReference>
<dbReference type="EMBL" id="CM001402">
    <property type="protein sequence ID" value="EHO40237.1"/>
    <property type="molecule type" value="Genomic_DNA"/>
</dbReference>
<proteinExistence type="predicted"/>
<dbReference type="InterPro" id="IPR043519">
    <property type="entry name" value="NT_sf"/>
</dbReference>
<dbReference type="eggNOG" id="COG1708">
    <property type="taxonomic scope" value="Bacteria"/>
</dbReference>
<evidence type="ECO:0000313" key="2">
    <source>
        <dbReference type="EMBL" id="APF20175.1"/>
    </source>
</evidence>
<dbReference type="CDD" id="cd05403">
    <property type="entry name" value="NT_KNTase_like"/>
    <property type="match status" value="1"/>
</dbReference>
<gene>
    <name evidence="2" type="ORF">Cabys_3429</name>
    <name evidence="3" type="ORF">Calab_0594</name>
</gene>
<evidence type="ECO:0000259" key="1">
    <source>
        <dbReference type="Pfam" id="PF18765"/>
    </source>
</evidence>
<reference evidence="3 4" key="1">
    <citation type="submission" date="2011-09" db="EMBL/GenBank/DDBJ databases">
        <title>The permanent draft genome of Caldithrix abyssi DSM 13497.</title>
        <authorList>
            <consortium name="US DOE Joint Genome Institute (JGI-PGF)"/>
            <person name="Lucas S."/>
            <person name="Han J."/>
            <person name="Lapidus A."/>
            <person name="Bruce D."/>
            <person name="Goodwin L."/>
            <person name="Pitluck S."/>
            <person name="Peters L."/>
            <person name="Kyrpides N."/>
            <person name="Mavromatis K."/>
            <person name="Ivanova N."/>
            <person name="Mikhailova N."/>
            <person name="Chertkov O."/>
            <person name="Detter J.C."/>
            <person name="Tapia R."/>
            <person name="Han C."/>
            <person name="Land M."/>
            <person name="Hauser L."/>
            <person name="Markowitz V."/>
            <person name="Cheng J.-F."/>
            <person name="Hugenholtz P."/>
            <person name="Woyke T."/>
            <person name="Wu D."/>
            <person name="Spring S."/>
            <person name="Brambilla E."/>
            <person name="Klenk H.-P."/>
            <person name="Eisen J.A."/>
        </authorList>
    </citation>
    <scope>NUCLEOTIDE SEQUENCE [LARGE SCALE GENOMIC DNA]</scope>
    <source>
        <strain evidence="3 4">DSM 13497</strain>
    </source>
</reference>
<evidence type="ECO:0000313" key="4">
    <source>
        <dbReference type="Proteomes" id="UP000004671"/>
    </source>
</evidence>
<dbReference type="PaxDb" id="880073-Calab_0594"/>
<reference evidence="2 5" key="2">
    <citation type="submission" date="2016-11" db="EMBL/GenBank/DDBJ databases">
        <title>Genomic analysis of Caldithrix abyssi and proposal of a novel bacterial phylum Caldithrichaeota.</title>
        <authorList>
            <person name="Kublanov I."/>
            <person name="Sigalova O."/>
            <person name="Gavrilov S."/>
            <person name="Lebedinsky A."/>
            <person name="Ivanova N."/>
            <person name="Daum C."/>
            <person name="Reddy T."/>
            <person name="Klenk H.P."/>
            <person name="Goker M."/>
            <person name="Reva O."/>
            <person name="Miroshnichenko M."/>
            <person name="Kyprides N."/>
            <person name="Woyke T."/>
            <person name="Gelfand M."/>
        </authorList>
    </citation>
    <scope>NUCLEOTIDE SEQUENCE [LARGE SCALE GENOMIC DNA]</scope>
    <source>
        <strain evidence="2 5">LF13</strain>
    </source>
</reference>
<dbReference type="NCBIfam" id="NF047752">
    <property type="entry name" value="MntA_antitoxin"/>
    <property type="match status" value="1"/>
</dbReference>
<dbReference type="PANTHER" id="PTHR43852">
    <property type="entry name" value="NUCLEOTIDYLTRANSFERASE"/>
    <property type="match status" value="1"/>
</dbReference>
<keyword evidence="4" id="KW-1185">Reference proteome</keyword>
<keyword evidence="2" id="KW-0808">Transferase</keyword>
<evidence type="ECO:0000313" key="3">
    <source>
        <dbReference type="EMBL" id="EHO40237.1"/>
    </source>
</evidence>
<dbReference type="Pfam" id="PF18765">
    <property type="entry name" value="Polbeta"/>
    <property type="match status" value="1"/>
</dbReference>
<organism evidence="3 4">
    <name type="scientific">Caldithrix abyssi DSM 13497</name>
    <dbReference type="NCBI Taxonomy" id="880073"/>
    <lineage>
        <taxon>Bacteria</taxon>
        <taxon>Pseudomonadati</taxon>
        <taxon>Calditrichota</taxon>
        <taxon>Calditrichia</taxon>
        <taxon>Calditrichales</taxon>
        <taxon>Calditrichaceae</taxon>
        <taxon>Caldithrix</taxon>
    </lineage>
</organism>
<dbReference type="RefSeq" id="WP_006927177.1">
    <property type="nucleotide sequence ID" value="NZ_CM001402.1"/>
</dbReference>
<sequence length="137" mass="16383">MKDIRLFLEKIKRYFKDNPQIIAVYLFGSYAANRQRPGSDVDIAVLFEFNLTQQKRFNLCLQYYADLSDEYELDIVDMNSADYPLLYEIFNEGELVFERDREKRVAFQALKLSEYSDLKYFEDLMSKGLMRRARNLV</sequence>
<dbReference type="HOGENOM" id="CLU_130257_1_2_0"/>
<protein>
    <submittedName>
        <fullName evidence="3">DNA polymerase beta domain protein region</fullName>
    </submittedName>
    <submittedName>
        <fullName evidence="2">Nucleotidyltransferase domain-containing protein</fullName>
    </submittedName>
</protein>
<dbReference type="Gene3D" id="3.30.460.10">
    <property type="entry name" value="Beta Polymerase, domain 2"/>
    <property type="match status" value="1"/>
</dbReference>